<evidence type="ECO:0000256" key="8">
    <source>
        <dbReference type="ARBA" id="ARBA00023012"/>
    </source>
</evidence>
<dbReference type="PANTHER" id="PTHR43547:SF2">
    <property type="entry name" value="HYBRID SIGNAL TRANSDUCTION HISTIDINE KINASE C"/>
    <property type="match status" value="1"/>
</dbReference>
<comment type="function">
    <text evidence="9">May play the central regulatory role in sporulation. It may be an element of the effector pathway responsible for the activation of sporulation genes in response to nutritional stress. Spo0A may act in concert with spo0H (a sigma factor) to control the expression of some genes that are critical to the sporulation process.</text>
</comment>
<dbReference type="Gene3D" id="1.10.287.130">
    <property type="match status" value="1"/>
</dbReference>
<dbReference type="InterPro" id="IPR003594">
    <property type="entry name" value="HATPase_dom"/>
</dbReference>
<dbReference type="Proteomes" id="UP000449710">
    <property type="component" value="Unassembled WGS sequence"/>
</dbReference>
<dbReference type="InterPro" id="IPR003661">
    <property type="entry name" value="HisK_dim/P_dom"/>
</dbReference>
<dbReference type="Gene3D" id="3.30.565.10">
    <property type="entry name" value="Histidine kinase-like ATPase, C-terminal domain"/>
    <property type="match status" value="1"/>
</dbReference>
<keyword evidence="5 10" id="KW-0597">Phosphoprotein</keyword>
<dbReference type="Gene3D" id="3.40.50.2300">
    <property type="match status" value="1"/>
</dbReference>
<comment type="subcellular location">
    <subcellularLocation>
        <location evidence="2">Membrane</location>
    </subcellularLocation>
</comment>
<dbReference type="Pfam" id="PF00512">
    <property type="entry name" value="HisKA"/>
    <property type="match status" value="1"/>
</dbReference>
<evidence type="ECO:0000313" key="15">
    <source>
        <dbReference type="Proteomes" id="UP000449710"/>
    </source>
</evidence>
<dbReference type="SMART" id="SM00387">
    <property type="entry name" value="HATPase_c"/>
    <property type="match status" value="1"/>
</dbReference>
<dbReference type="InterPro" id="IPR005467">
    <property type="entry name" value="His_kinase_dom"/>
</dbReference>
<dbReference type="InterPro" id="IPR036097">
    <property type="entry name" value="HisK_dim/P_sf"/>
</dbReference>
<evidence type="ECO:0000259" key="12">
    <source>
        <dbReference type="PROSITE" id="PS50109"/>
    </source>
</evidence>
<dbReference type="GO" id="GO:0000155">
    <property type="term" value="F:phosphorelay sensor kinase activity"/>
    <property type="evidence" value="ECO:0007669"/>
    <property type="project" value="InterPro"/>
</dbReference>
<keyword evidence="15" id="KW-1185">Reference proteome</keyword>
<dbReference type="PANTHER" id="PTHR43547">
    <property type="entry name" value="TWO-COMPONENT HISTIDINE KINASE"/>
    <property type="match status" value="1"/>
</dbReference>
<comment type="catalytic activity">
    <reaction evidence="1">
        <text>ATP + protein L-histidine = ADP + protein N-phospho-L-histidine.</text>
        <dbReference type="EC" id="2.7.13.3"/>
    </reaction>
</comment>
<feature type="region of interest" description="Disordered" evidence="11">
    <location>
        <begin position="371"/>
        <end position="392"/>
    </location>
</feature>
<sequence length="392" mass="45261">MEEKKGKILIVDDVAQNIQLIANFLKEDYELAFALHGKEAVHQALQNSFDLVLLDIMMPEVDGFKVCEVLKNEEKTKEVPVIFLTAKTDHQSIKKGFDLGGVDYITKPFNGSELKARVKTHMELKRSKEALEEKNRALLESNRIKDKFFSIIAHDLKSPLNTFVSLTALMEENYEDFSEEERKDFLQTMSEHSRQLNKLLNNLLQWSMHQRGDMKVCPEELFLKSVIEENLKLYHQEIRRKKLRVETEVEPGLKVLGDPSMIQTIFRNLLSNAVKFTPNRGEIRIRGRLEQEVVLVDIKDTGVGIRKERIPHLFRLDQVNTTKGTNFQQGTGLGLILCREFVKFHKGEIEVDSQPDEGTKIQVKLPKKPVFSPEDLRENREDEENENTIGSF</sequence>
<reference evidence="14 15" key="1">
    <citation type="submission" date="2019-04" db="EMBL/GenBank/DDBJ databases">
        <title>Isachenkonia alkalipeptolytica gen. nov. sp. nov. a new anaerobic, alkiliphilic organothrophic bacterium capable to reduce synthesized ferrihydrite isolated from a soda lake.</title>
        <authorList>
            <person name="Toshchakov S.V."/>
            <person name="Zavarzina D.G."/>
            <person name="Zhilina T.N."/>
            <person name="Kostrikina N.A."/>
            <person name="Kublanov I.V."/>
        </authorList>
    </citation>
    <scope>NUCLEOTIDE SEQUENCE [LARGE SCALE GENOMIC DNA]</scope>
    <source>
        <strain evidence="14 15">Z-1701</strain>
    </source>
</reference>
<dbReference type="SUPFAM" id="SSF52172">
    <property type="entry name" value="CheY-like"/>
    <property type="match status" value="1"/>
</dbReference>
<evidence type="ECO:0000256" key="1">
    <source>
        <dbReference type="ARBA" id="ARBA00000085"/>
    </source>
</evidence>
<feature type="modified residue" description="4-aspartylphosphate" evidence="10">
    <location>
        <position position="55"/>
    </location>
</feature>
<dbReference type="InterPro" id="IPR001789">
    <property type="entry name" value="Sig_transdc_resp-reg_receiver"/>
</dbReference>
<accession>A0AA43XJJ1</accession>
<dbReference type="InterPro" id="IPR011006">
    <property type="entry name" value="CheY-like_superfamily"/>
</dbReference>
<name>A0AA43XJJ1_9CLOT</name>
<dbReference type="EMBL" id="SUMG01000002">
    <property type="protein sequence ID" value="NBG87469.1"/>
    <property type="molecule type" value="Genomic_DNA"/>
</dbReference>
<feature type="domain" description="Histidine kinase" evidence="12">
    <location>
        <begin position="151"/>
        <end position="369"/>
    </location>
</feature>
<dbReference type="AlphaFoldDB" id="A0AA43XJJ1"/>
<gene>
    <name evidence="14" type="ORF">ISALK_03055</name>
</gene>
<evidence type="ECO:0000313" key="14">
    <source>
        <dbReference type="EMBL" id="NBG87469.1"/>
    </source>
</evidence>
<dbReference type="FunFam" id="3.30.565.10:FF:000006">
    <property type="entry name" value="Sensor histidine kinase WalK"/>
    <property type="match status" value="1"/>
</dbReference>
<evidence type="ECO:0000256" key="2">
    <source>
        <dbReference type="ARBA" id="ARBA00004370"/>
    </source>
</evidence>
<evidence type="ECO:0000256" key="7">
    <source>
        <dbReference type="ARBA" id="ARBA00022777"/>
    </source>
</evidence>
<comment type="caution">
    <text evidence="14">The sequence shown here is derived from an EMBL/GenBank/DDBJ whole genome shotgun (WGS) entry which is preliminary data.</text>
</comment>
<keyword evidence="7" id="KW-0418">Kinase</keyword>
<evidence type="ECO:0000256" key="4">
    <source>
        <dbReference type="ARBA" id="ARBA00018672"/>
    </source>
</evidence>
<evidence type="ECO:0000256" key="11">
    <source>
        <dbReference type="SAM" id="MobiDB-lite"/>
    </source>
</evidence>
<organism evidence="14 15">
    <name type="scientific">Isachenkonia alkalipeptolytica</name>
    <dbReference type="NCBI Taxonomy" id="2565777"/>
    <lineage>
        <taxon>Bacteria</taxon>
        <taxon>Bacillati</taxon>
        <taxon>Bacillota</taxon>
        <taxon>Clostridia</taxon>
        <taxon>Eubacteriales</taxon>
        <taxon>Clostridiaceae</taxon>
        <taxon>Isachenkonia</taxon>
    </lineage>
</organism>
<dbReference type="PROSITE" id="PS50109">
    <property type="entry name" value="HIS_KIN"/>
    <property type="match status" value="1"/>
</dbReference>
<dbReference type="SMART" id="SM00388">
    <property type="entry name" value="HisKA"/>
    <property type="match status" value="1"/>
</dbReference>
<dbReference type="PROSITE" id="PS50110">
    <property type="entry name" value="RESPONSE_REGULATORY"/>
    <property type="match status" value="1"/>
</dbReference>
<dbReference type="Pfam" id="PF00072">
    <property type="entry name" value="Response_reg"/>
    <property type="match status" value="1"/>
</dbReference>
<evidence type="ECO:0000256" key="3">
    <source>
        <dbReference type="ARBA" id="ARBA00012438"/>
    </source>
</evidence>
<proteinExistence type="predicted"/>
<dbReference type="RefSeq" id="WP_160718913.1">
    <property type="nucleotide sequence ID" value="NZ_SUMG01000002.1"/>
</dbReference>
<keyword evidence="6" id="KW-0808">Transferase</keyword>
<protein>
    <recommendedName>
        <fullName evidence="4">Stage 0 sporulation protein A homolog</fullName>
        <ecNumber evidence="3">2.7.13.3</ecNumber>
    </recommendedName>
</protein>
<dbReference type="SMART" id="SM00448">
    <property type="entry name" value="REC"/>
    <property type="match status" value="1"/>
</dbReference>
<dbReference type="Pfam" id="PF02518">
    <property type="entry name" value="HATPase_c"/>
    <property type="match status" value="1"/>
</dbReference>
<dbReference type="PRINTS" id="PR00344">
    <property type="entry name" value="BCTRLSENSOR"/>
</dbReference>
<feature type="domain" description="Response regulatory" evidence="13">
    <location>
        <begin position="7"/>
        <end position="122"/>
    </location>
</feature>
<dbReference type="InterPro" id="IPR036890">
    <property type="entry name" value="HATPase_C_sf"/>
</dbReference>
<keyword evidence="8" id="KW-0902">Two-component regulatory system</keyword>
<evidence type="ECO:0000256" key="10">
    <source>
        <dbReference type="PROSITE-ProRule" id="PRU00169"/>
    </source>
</evidence>
<dbReference type="EC" id="2.7.13.3" evidence="3"/>
<dbReference type="CDD" id="cd00082">
    <property type="entry name" value="HisKA"/>
    <property type="match status" value="1"/>
</dbReference>
<dbReference type="SUPFAM" id="SSF55874">
    <property type="entry name" value="ATPase domain of HSP90 chaperone/DNA topoisomerase II/histidine kinase"/>
    <property type="match status" value="1"/>
</dbReference>
<evidence type="ECO:0000259" key="13">
    <source>
        <dbReference type="PROSITE" id="PS50110"/>
    </source>
</evidence>
<evidence type="ECO:0000256" key="6">
    <source>
        <dbReference type="ARBA" id="ARBA00022679"/>
    </source>
</evidence>
<dbReference type="SUPFAM" id="SSF47384">
    <property type="entry name" value="Homodimeric domain of signal transducing histidine kinase"/>
    <property type="match status" value="1"/>
</dbReference>
<dbReference type="GO" id="GO:0016020">
    <property type="term" value="C:membrane"/>
    <property type="evidence" value="ECO:0007669"/>
    <property type="project" value="UniProtKB-SubCell"/>
</dbReference>
<dbReference type="InterPro" id="IPR004358">
    <property type="entry name" value="Sig_transdc_His_kin-like_C"/>
</dbReference>
<evidence type="ECO:0000256" key="9">
    <source>
        <dbReference type="ARBA" id="ARBA00024867"/>
    </source>
</evidence>
<evidence type="ECO:0000256" key="5">
    <source>
        <dbReference type="ARBA" id="ARBA00022553"/>
    </source>
</evidence>